<dbReference type="GO" id="GO:0006999">
    <property type="term" value="P:nuclear pore organization"/>
    <property type="evidence" value="ECO:0007669"/>
    <property type="project" value="TreeGrafter"/>
</dbReference>
<evidence type="ECO:0000313" key="14">
    <source>
        <dbReference type="Proteomes" id="UP000625711"/>
    </source>
</evidence>
<evidence type="ECO:0000256" key="2">
    <source>
        <dbReference type="ARBA" id="ARBA00004567"/>
    </source>
</evidence>
<organism evidence="13 14">
    <name type="scientific">Rhynchophorus ferrugineus</name>
    <name type="common">Red palm weevil</name>
    <name type="synonym">Curculio ferrugineus</name>
    <dbReference type="NCBI Taxonomy" id="354439"/>
    <lineage>
        <taxon>Eukaryota</taxon>
        <taxon>Metazoa</taxon>
        <taxon>Ecdysozoa</taxon>
        <taxon>Arthropoda</taxon>
        <taxon>Hexapoda</taxon>
        <taxon>Insecta</taxon>
        <taxon>Pterygota</taxon>
        <taxon>Neoptera</taxon>
        <taxon>Endopterygota</taxon>
        <taxon>Coleoptera</taxon>
        <taxon>Polyphaga</taxon>
        <taxon>Cucujiformia</taxon>
        <taxon>Curculionidae</taxon>
        <taxon>Dryophthorinae</taxon>
        <taxon>Rhynchophorus</taxon>
    </lineage>
</organism>
<evidence type="ECO:0000256" key="11">
    <source>
        <dbReference type="ARBA" id="ARBA00023136"/>
    </source>
</evidence>
<proteinExistence type="inferred from homology"/>
<evidence type="ECO:0000256" key="7">
    <source>
        <dbReference type="ARBA" id="ARBA00022927"/>
    </source>
</evidence>
<dbReference type="OrthoDB" id="67850at2759"/>
<keyword evidence="5" id="KW-0812">Transmembrane</keyword>
<keyword evidence="6" id="KW-0509">mRNA transport</keyword>
<evidence type="ECO:0000256" key="4">
    <source>
        <dbReference type="ARBA" id="ARBA00022448"/>
    </source>
</evidence>
<evidence type="ECO:0000256" key="5">
    <source>
        <dbReference type="ARBA" id="ARBA00022692"/>
    </source>
</evidence>
<dbReference type="GO" id="GO:0015031">
    <property type="term" value="P:protein transport"/>
    <property type="evidence" value="ECO:0007669"/>
    <property type="project" value="UniProtKB-KW"/>
</dbReference>
<comment type="caution">
    <text evidence="13">The sequence shown here is derived from an EMBL/GenBank/DDBJ whole genome shotgun (WGS) entry which is preliminary data.</text>
</comment>
<gene>
    <name evidence="13" type="ORF">GWI33_018159</name>
</gene>
<evidence type="ECO:0000256" key="10">
    <source>
        <dbReference type="ARBA" id="ARBA00023132"/>
    </source>
</evidence>
<accession>A0A834I7Z3</accession>
<dbReference type="AlphaFoldDB" id="A0A834I7Z3"/>
<evidence type="ECO:0000256" key="8">
    <source>
        <dbReference type="ARBA" id="ARBA00022989"/>
    </source>
</evidence>
<dbReference type="PANTHER" id="PTHR13269:SF6">
    <property type="entry name" value="NUCLEOPORIN NDC1"/>
    <property type="match status" value="1"/>
</dbReference>
<evidence type="ECO:0000256" key="9">
    <source>
        <dbReference type="ARBA" id="ARBA00023010"/>
    </source>
</evidence>
<keyword evidence="14" id="KW-1185">Reference proteome</keyword>
<dbReference type="PANTHER" id="PTHR13269">
    <property type="entry name" value="NUCLEOPORIN NDC1"/>
    <property type="match status" value="1"/>
</dbReference>
<dbReference type="GO" id="GO:0051028">
    <property type="term" value="P:mRNA transport"/>
    <property type="evidence" value="ECO:0007669"/>
    <property type="project" value="UniProtKB-KW"/>
</dbReference>
<evidence type="ECO:0000256" key="1">
    <source>
        <dbReference type="ARBA" id="ARBA00004232"/>
    </source>
</evidence>
<dbReference type="GO" id="GO:0030674">
    <property type="term" value="F:protein-macromolecule adaptor activity"/>
    <property type="evidence" value="ECO:0007669"/>
    <property type="project" value="TreeGrafter"/>
</dbReference>
<keyword evidence="10" id="KW-0906">Nuclear pore complex</keyword>
<protein>
    <submittedName>
        <fullName evidence="13">Uncharacterized protein</fullName>
    </submittedName>
</protein>
<dbReference type="GO" id="GO:0031965">
    <property type="term" value="C:nuclear membrane"/>
    <property type="evidence" value="ECO:0007669"/>
    <property type="project" value="UniProtKB-SubCell"/>
</dbReference>
<sequence length="305" mass="34955">MNLMRFYFNLFLTEPVQFPLVRNQNENLTLQESITNYDWPIVQNLACLDLHLLAQWSNLRRQVFFTLSNPGGHPHNWNSLVENTLRLIKEYTDLLNKTIDVPEKKINTPIVQAPLIQSPDRFRNLRNMALYDQDYNFIEVSKPPLAKFSFSATVITKISEKFTNILEFVKLILGIKFLFGELPQANVRKCLANGHLIIWASQGIADIVSASLTEDKFGVVQKDLPAIITSLVSLKQSLEKLNKVPALTRKMVGYDDFNYQMKGAVTAAVKRSLFNICRTFEAYMQDIPLSKDIAQYLQVHIICKA</sequence>
<keyword evidence="12" id="KW-0539">Nucleus</keyword>
<name>A0A834I7Z3_RHYFE</name>
<reference evidence="13" key="1">
    <citation type="submission" date="2020-08" db="EMBL/GenBank/DDBJ databases">
        <title>Genome sequencing and assembly of the red palm weevil Rhynchophorus ferrugineus.</title>
        <authorList>
            <person name="Dias G.B."/>
            <person name="Bergman C.M."/>
            <person name="Manee M."/>
        </authorList>
    </citation>
    <scope>NUCLEOTIDE SEQUENCE</scope>
    <source>
        <strain evidence="13">AA-2017</strain>
        <tissue evidence="13">Whole larva</tissue>
    </source>
</reference>
<keyword evidence="7" id="KW-0653">Protein transport</keyword>
<dbReference type="Pfam" id="PF09531">
    <property type="entry name" value="Ndc1_Nup"/>
    <property type="match status" value="1"/>
</dbReference>
<keyword evidence="11" id="KW-0472">Membrane</keyword>
<dbReference type="GO" id="GO:0070762">
    <property type="term" value="C:nuclear pore transmembrane ring"/>
    <property type="evidence" value="ECO:0007669"/>
    <property type="project" value="TreeGrafter"/>
</dbReference>
<keyword evidence="9" id="KW-0811">Translocation</keyword>
<evidence type="ECO:0000256" key="3">
    <source>
        <dbReference type="ARBA" id="ARBA00005760"/>
    </source>
</evidence>
<keyword evidence="8" id="KW-1133">Transmembrane helix</keyword>
<comment type="subcellular location">
    <subcellularLocation>
        <location evidence="1">Nucleus membrane</location>
        <topology evidence="1">Multi-pass membrane protein</topology>
    </subcellularLocation>
    <subcellularLocation>
        <location evidence="2">Nucleus</location>
        <location evidence="2">Nuclear pore complex</location>
    </subcellularLocation>
</comment>
<comment type="similarity">
    <text evidence="3">Belongs to the NDC1 family.</text>
</comment>
<evidence type="ECO:0000256" key="12">
    <source>
        <dbReference type="ARBA" id="ARBA00023242"/>
    </source>
</evidence>
<dbReference type="EMBL" id="JAACXV010014301">
    <property type="protein sequence ID" value="KAF7268812.1"/>
    <property type="molecule type" value="Genomic_DNA"/>
</dbReference>
<dbReference type="InterPro" id="IPR019049">
    <property type="entry name" value="Nucleoporin_prot_Ndc1/Nup"/>
</dbReference>
<evidence type="ECO:0000313" key="13">
    <source>
        <dbReference type="EMBL" id="KAF7268812.1"/>
    </source>
</evidence>
<evidence type="ECO:0000256" key="6">
    <source>
        <dbReference type="ARBA" id="ARBA00022816"/>
    </source>
</evidence>
<dbReference type="Proteomes" id="UP000625711">
    <property type="component" value="Unassembled WGS sequence"/>
</dbReference>
<keyword evidence="4" id="KW-0813">Transport</keyword>